<proteinExistence type="inferred from homology"/>
<evidence type="ECO:0000313" key="2">
    <source>
        <dbReference type="EMBL" id="KAK4210911.1"/>
    </source>
</evidence>
<reference evidence="2" key="2">
    <citation type="submission" date="2023-05" db="EMBL/GenBank/DDBJ databases">
        <authorList>
            <consortium name="Lawrence Berkeley National Laboratory"/>
            <person name="Steindorff A."/>
            <person name="Hensen N."/>
            <person name="Bonometti L."/>
            <person name="Westerberg I."/>
            <person name="Brannstrom I.O."/>
            <person name="Guillou S."/>
            <person name="Cros-Aarteil S."/>
            <person name="Calhoun S."/>
            <person name="Haridas S."/>
            <person name="Kuo A."/>
            <person name="Mondo S."/>
            <person name="Pangilinan J."/>
            <person name="Riley R."/>
            <person name="Labutti K."/>
            <person name="Andreopoulos B."/>
            <person name="Lipzen A."/>
            <person name="Chen C."/>
            <person name="Yanf M."/>
            <person name="Daum C."/>
            <person name="Ng V."/>
            <person name="Clum A."/>
            <person name="Ohm R."/>
            <person name="Martin F."/>
            <person name="Silar P."/>
            <person name="Natvig D."/>
            <person name="Lalanne C."/>
            <person name="Gautier V."/>
            <person name="Ament-Velasquez S.L."/>
            <person name="Kruys A."/>
            <person name="Hutchinson M.I."/>
            <person name="Powell A.J."/>
            <person name="Barry K."/>
            <person name="Miller A.N."/>
            <person name="Grigoriev I.V."/>
            <person name="Debuchy R."/>
            <person name="Gladieux P."/>
            <person name="Thoren M.H."/>
            <person name="Johannesson H."/>
        </authorList>
    </citation>
    <scope>NUCLEOTIDE SEQUENCE</scope>
    <source>
        <strain evidence="2">PSN293</strain>
    </source>
</reference>
<keyword evidence="3" id="KW-1185">Reference proteome</keyword>
<dbReference type="Pfam" id="PF04525">
    <property type="entry name" value="LOR"/>
    <property type="match status" value="1"/>
</dbReference>
<evidence type="ECO:0000256" key="1">
    <source>
        <dbReference type="ARBA" id="ARBA00005437"/>
    </source>
</evidence>
<gene>
    <name evidence="2" type="ORF">QBC37DRAFT_427966</name>
</gene>
<dbReference type="InterPro" id="IPR025659">
    <property type="entry name" value="Tubby-like_C"/>
</dbReference>
<dbReference type="InterPro" id="IPR038595">
    <property type="entry name" value="LOR_sf"/>
</dbReference>
<accession>A0AAN6Y2A5</accession>
<organism evidence="2 3">
    <name type="scientific">Rhypophila decipiens</name>
    <dbReference type="NCBI Taxonomy" id="261697"/>
    <lineage>
        <taxon>Eukaryota</taxon>
        <taxon>Fungi</taxon>
        <taxon>Dikarya</taxon>
        <taxon>Ascomycota</taxon>
        <taxon>Pezizomycotina</taxon>
        <taxon>Sordariomycetes</taxon>
        <taxon>Sordariomycetidae</taxon>
        <taxon>Sordariales</taxon>
        <taxon>Naviculisporaceae</taxon>
        <taxon>Rhypophila</taxon>
    </lineage>
</organism>
<dbReference type="Gene3D" id="2.40.160.200">
    <property type="entry name" value="LURP1-related"/>
    <property type="match status" value="1"/>
</dbReference>
<dbReference type="InterPro" id="IPR007612">
    <property type="entry name" value="LOR"/>
</dbReference>
<dbReference type="SUPFAM" id="SSF54518">
    <property type="entry name" value="Tubby C-terminal domain-like"/>
    <property type="match status" value="1"/>
</dbReference>
<comment type="caution">
    <text evidence="2">The sequence shown here is derived from an EMBL/GenBank/DDBJ whole genome shotgun (WGS) entry which is preliminary data.</text>
</comment>
<evidence type="ECO:0000313" key="3">
    <source>
        <dbReference type="Proteomes" id="UP001301769"/>
    </source>
</evidence>
<dbReference type="AlphaFoldDB" id="A0AAN6Y2A5"/>
<reference evidence="2" key="1">
    <citation type="journal article" date="2023" name="Mol. Phylogenet. Evol.">
        <title>Genome-scale phylogeny and comparative genomics of the fungal order Sordariales.</title>
        <authorList>
            <person name="Hensen N."/>
            <person name="Bonometti L."/>
            <person name="Westerberg I."/>
            <person name="Brannstrom I.O."/>
            <person name="Guillou S."/>
            <person name="Cros-Aarteil S."/>
            <person name="Calhoun S."/>
            <person name="Haridas S."/>
            <person name="Kuo A."/>
            <person name="Mondo S."/>
            <person name="Pangilinan J."/>
            <person name="Riley R."/>
            <person name="LaButti K."/>
            <person name="Andreopoulos B."/>
            <person name="Lipzen A."/>
            <person name="Chen C."/>
            <person name="Yan M."/>
            <person name="Daum C."/>
            <person name="Ng V."/>
            <person name="Clum A."/>
            <person name="Steindorff A."/>
            <person name="Ohm R.A."/>
            <person name="Martin F."/>
            <person name="Silar P."/>
            <person name="Natvig D.O."/>
            <person name="Lalanne C."/>
            <person name="Gautier V."/>
            <person name="Ament-Velasquez S.L."/>
            <person name="Kruys A."/>
            <person name="Hutchinson M.I."/>
            <person name="Powell A.J."/>
            <person name="Barry K."/>
            <person name="Miller A.N."/>
            <person name="Grigoriev I.V."/>
            <person name="Debuchy R."/>
            <person name="Gladieux P."/>
            <person name="Hiltunen Thoren M."/>
            <person name="Johannesson H."/>
        </authorList>
    </citation>
    <scope>NUCLEOTIDE SEQUENCE</scope>
    <source>
        <strain evidence="2">PSN293</strain>
    </source>
</reference>
<protein>
    <submittedName>
        <fullName evidence="2">Tubby C-terminal-like domain-containing protein</fullName>
    </submittedName>
</protein>
<comment type="similarity">
    <text evidence="1">Belongs to the LOR family.</text>
</comment>
<name>A0AAN6Y2A5_9PEZI</name>
<dbReference type="PANTHER" id="PTHR31087:SF161">
    <property type="entry name" value="TUBBY C 2 FAMILY PROTEIN"/>
    <property type="match status" value="1"/>
</dbReference>
<dbReference type="Proteomes" id="UP001301769">
    <property type="component" value="Unassembled WGS sequence"/>
</dbReference>
<sequence length="201" mass="21884">MAQLAPLAQPIGVFDDYFARQTEVIVLREKVMSLTGDSFEIKMQNGTPLFRVEGKVLSISGRKTLTDMSGKKLFDIVKEHLHIHTTFAVEDASGRKVMTVKSGFALLGSKATATFTTPRTGQQEVLKMKGNWFDSAADIVDERIGAVVGRIDRKLLSGRDLLFGQQTYALTVAPNVDMALMVALCICMDEKNNEGGGGLLG</sequence>
<dbReference type="EMBL" id="MU858162">
    <property type="protein sequence ID" value="KAK4210911.1"/>
    <property type="molecule type" value="Genomic_DNA"/>
</dbReference>
<dbReference type="PANTHER" id="PTHR31087">
    <property type="match status" value="1"/>
</dbReference>